<protein>
    <submittedName>
        <fullName evidence="1">Uncharacterized protein</fullName>
    </submittedName>
</protein>
<evidence type="ECO:0000313" key="1">
    <source>
        <dbReference type="EMBL" id="CCM78725.1"/>
    </source>
</evidence>
<organism evidence="1 2">
    <name type="scientific">Rhizobium mesoamericanum STM3625</name>
    <dbReference type="NCBI Taxonomy" id="1211777"/>
    <lineage>
        <taxon>Bacteria</taxon>
        <taxon>Pseudomonadati</taxon>
        <taxon>Pseudomonadota</taxon>
        <taxon>Alphaproteobacteria</taxon>
        <taxon>Hyphomicrobiales</taxon>
        <taxon>Rhizobiaceae</taxon>
        <taxon>Rhizobium/Agrobacterium group</taxon>
        <taxon>Rhizobium</taxon>
    </lineage>
</organism>
<dbReference type="Proteomes" id="UP000009319">
    <property type="component" value="Unassembled WGS sequence"/>
</dbReference>
<comment type="caution">
    <text evidence="1">The sequence shown here is derived from an EMBL/GenBank/DDBJ whole genome shotgun (WGS) entry which is preliminary data.</text>
</comment>
<accession>K0Q2I0</accession>
<name>K0Q2I0_9HYPH</name>
<dbReference type="EMBL" id="CANI01000039">
    <property type="protein sequence ID" value="CCM78725.1"/>
    <property type="molecule type" value="Genomic_DNA"/>
</dbReference>
<keyword evidence="2" id="KW-1185">Reference proteome</keyword>
<reference evidence="1 2" key="1">
    <citation type="journal article" date="2013" name="Genome Announc.">
        <title>Draft Genome Sequence of Rhizobium mesoamericanum STM3625, a Nitrogen-Fixing Symbiont of Mimosa pudica Isolated in French Guiana (South America).</title>
        <authorList>
            <person name="Moulin L."/>
            <person name="Mornico D."/>
            <person name="Melkonian R."/>
            <person name="Klonowska A."/>
        </authorList>
    </citation>
    <scope>NUCLEOTIDE SEQUENCE [LARGE SCALE GENOMIC DNA]</scope>
    <source>
        <strain evidence="1 2">STM3625</strain>
    </source>
</reference>
<evidence type="ECO:0000313" key="2">
    <source>
        <dbReference type="Proteomes" id="UP000009319"/>
    </source>
</evidence>
<sequence>MRPLLDTDIWEAGGSGRLPDRLGVLIFNERNELLFSPASLWEIVIKARPNFRADPTS</sequence>
<dbReference type="HOGENOM" id="CLU_2993626_0_0_5"/>
<dbReference type="AlphaFoldDB" id="K0Q2I0"/>
<proteinExistence type="predicted"/>
<gene>
    <name evidence="1" type="ORF">BN77_p11416</name>
</gene>
<dbReference type="STRING" id="1211777.BN77_p11416"/>